<feature type="domain" description="Tyr recombinase" evidence="2">
    <location>
        <begin position="53"/>
        <end position="213"/>
    </location>
</feature>
<dbReference type="GO" id="GO:0015074">
    <property type="term" value="P:DNA integration"/>
    <property type="evidence" value="ECO:0007669"/>
    <property type="project" value="InterPro"/>
</dbReference>
<dbReference type="PROSITE" id="PS51898">
    <property type="entry name" value="TYR_RECOMBINASE"/>
    <property type="match status" value="1"/>
</dbReference>
<dbReference type="OrthoDB" id="5513193at2"/>
<keyword evidence="1" id="KW-0233">DNA recombination</keyword>
<dbReference type="InterPro" id="IPR013762">
    <property type="entry name" value="Integrase-like_cat_sf"/>
</dbReference>
<dbReference type="InterPro" id="IPR011010">
    <property type="entry name" value="DNA_brk_join_enz"/>
</dbReference>
<evidence type="ECO:0000259" key="2">
    <source>
        <dbReference type="PROSITE" id="PS51898"/>
    </source>
</evidence>
<protein>
    <recommendedName>
        <fullName evidence="2">Tyr recombinase domain-containing protein</fullName>
    </recommendedName>
</protein>
<proteinExistence type="predicted"/>
<dbReference type="SUPFAM" id="SSF56349">
    <property type="entry name" value="DNA breaking-rejoining enzymes"/>
    <property type="match status" value="1"/>
</dbReference>
<dbReference type="AlphaFoldDB" id="A0A271J170"/>
<name>A0A271J170_9BACT</name>
<dbReference type="GO" id="GO:0003677">
    <property type="term" value="F:DNA binding"/>
    <property type="evidence" value="ECO:0007669"/>
    <property type="project" value="InterPro"/>
</dbReference>
<dbReference type="Gene3D" id="1.10.443.10">
    <property type="entry name" value="Intergrase catalytic core"/>
    <property type="match status" value="1"/>
</dbReference>
<comment type="caution">
    <text evidence="3">The sequence shown here is derived from an EMBL/GenBank/DDBJ whole genome shotgun (WGS) entry which is preliminary data.</text>
</comment>
<dbReference type="EMBL" id="MQWD01000001">
    <property type="protein sequence ID" value="PAP77271.1"/>
    <property type="molecule type" value="Genomic_DNA"/>
</dbReference>
<dbReference type="GO" id="GO:0006310">
    <property type="term" value="P:DNA recombination"/>
    <property type="evidence" value="ECO:0007669"/>
    <property type="project" value="UniProtKB-KW"/>
</dbReference>
<evidence type="ECO:0000256" key="1">
    <source>
        <dbReference type="ARBA" id="ARBA00023172"/>
    </source>
</evidence>
<keyword evidence="4" id="KW-1185">Reference proteome</keyword>
<dbReference type="RefSeq" id="WP_095510936.1">
    <property type="nucleotide sequence ID" value="NZ_MQWD01000001.1"/>
</dbReference>
<dbReference type="Proteomes" id="UP000216339">
    <property type="component" value="Unassembled WGS sequence"/>
</dbReference>
<evidence type="ECO:0000313" key="3">
    <source>
        <dbReference type="EMBL" id="PAP77271.1"/>
    </source>
</evidence>
<sequence>MAEDVSRRPVLVEERGVDDGLQGLEFGVEPLPLRLEAEVARYSILEDRDVWPERTGAFPADRALAPEVFRMIGALDPDSLLGKRDRALLALGAGAALRPSELSRIEADELDLDVTPGRSELRYQLYGGDDTVVLVPGGDVDPAALVSDWVGAAGVEDGPLFRGVDRHGNVSDRPLSPMSIGRVVRRSGEAAGLDPVPGVDVLRWRLSPAVKNS</sequence>
<organism evidence="3 4">
    <name type="scientific">Rubrivirga marina</name>
    <dbReference type="NCBI Taxonomy" id="1196024"/>
    <lineage>
        <taxon>Bacteria</taxon>
        <taxon>Pseudomonadati</taxon>
        <taxon>Rhodothermota</taxon>
        <taxon>Rhodothermia</taxon>
        <taxon>Rhodothermales</taxon>
        <taxon>Rubricoccaceae</taxon>
        <taxon>Rubrivirga</taxon>
    </lineage>
</organism>
<accession>A0A271J170</accession>
<reference evidence="3 4" key="1">
    <citation type="submission" date="2016-11" db="EMBL/GenBank/DDBJ databases">
        <title>Study of marine rhodopsin-containing bacteria.</title>
        <authorList>
            <person name="Yoshizawa S."/>
            <person name="Kumagai Y."/>
            <person name="Kogure K."/>
        </authorList>
    </citation>
    <scope>NUCLEOTIDE SEQUENCE [LARGE SCALE GENOMIC DNA]</scope>
    <source>
        <strain evidence="3 4">SAORIC-28</strain>
    </source>
</reference>
<dbReference type="InterPro" id="IPR002104">
    <property type="entry name" value="Integrase_catalytic"/>
</dbReference>
<gene>
    <name evidence="3" type="ORF">BSZ37_12915</name>
</gene>
<evidence type="ECO:0000313" key="4">
    <source>
        <dbReference type="Proteomes" id="UP000216339"/>
    </source>
</evidence>